<dbReference type="InterPro" id="IPR007572">
    <property type="entry name" value="Uncharacterised_Ycf20"/>
</dbReference>
<dbReference type="Pfam" id="PF04483">
    <property type="entry name" value="DUF565"/>
    <property type="match status" value="1"/>
</dbReference>
<keyword evidence="2" id="KW-0472">Membrane</keyword>
<dbReference type="PANTHER" id="PTHR33787:SF5">
    <property type="entry name" value="YCF20-LIKE PROTEIN"/>
    <property type="match status" value="1"/>
</dbReference>
<gene>
    <name evidence="3" type="ORF">NC998_09730</name>
</gene>
<keyword evidence="2" id="KW-0812">Transmembrane</keyword>
<dbReference type="EMBL" id="JAMPKM010000004">
    <property type="protein sequence ID" value="MEP0817376.1"/>
    <property type="molecule type" value="Genomic_DNA"/>
</dbReference>
<comment type="similarity">
    <text evidence="1">Belongs to the ycf20 family.</text>
</comment>
<feature type="transmembrane region" description="Helical" evidence="2">
    <location>
        <begin position="28"/>
        <end position="45"/>
    </location>
</feature>
<proteinExistence type="inferred from homology"/>
<evidence type="ECO:0000313" key="4">
    <source>
        <dbReference type="Proteomes" id="UP001464891"/>
    </source>
</evidence>
<evidence type="ECO:0000256" key="2">
    <source>
        <dbReference type="SAM" id="Phobius"/>
    </source>
</evidence>
<accession>A0ABV0J6H3</accession>
<comment type="caution">
    <text evidence="3">The sequence shown here is derived from an EMBL/GenBank/DDBJ whole genome shotgun (WGS) entry which is preliminary data.</text>
</comment>
<protein>
    <submittedName>
        <fullName evidence="3">DUF565 domain-containing protein</fullName>
    </submittedName>
</protein>
<dbReference type="Proteomes" id="UP001464891">
    <property type="component" value="Unassembled WGS sequence"/>
</dbReference>
<organism evidence="3 4">
    <name type="scientific">Trichocoleus desertorum GB2-A4</name>
    <dbReference type="NCBI Taxonomy" id="2933944"/>
    <lineage>
        <taxon>Bacteria</taxon>
        <taxon>Bacillati</taxon>
        <taxon>Cyanobacteriota</taxon>
        <taxon>Cyanophyceae</taxon>
        <taxon>Leptolyngbyales</taxon>
        <taxon>Trichocoleusaceae</taxon>
        <taxon>Trichocoleus</taxon>
    </lineage>
</organism>
<keyword evidence="4" id="KW-1185">Reference proteome</keyword>
<sequence length="110" mass="12005">MQNTRLNNLVDGVLGQLGRWLRNPWRRLSLLVISVLFGVFLGTAIPTTTGQAATWDIVAAAILMALTEAISRIVYSNRRGATQSLLLEALNATKLGLIYGMFIEAFKIGS</sequence>
<dbReference type="RefSeq" id="WP_190438405.1">
    <property type="nucleotide sequence ID" value="NZ_JAMPKM010000004.1"/>
</dbReference>
<name>A0ABV0J6H3_9CYAN</name>
<keyword evidence="2" id="KW-1133">Transmembrane helix</keyword>
<dbReference type="PANTHER" id="PTHR33787">
    <property type="match status" value="1"/>
</dbReference>
<feature type="transmembrane region" description="Helical" evidence="2">
    <location>
        <begin position="57"/>
        <end position="75"/>
    </location>
</feature>
<evidence type="ECO:0000313" key="3">
    <source>
        <dbReference type="EMBL" id="MEP0817376.1"/>
    </source>
</evidence>
<reference evidence="3 4" key="1">
    <citation type="submission" date="2022-04" db="EMBL/GenBank/DDBJ databases">
        <title>Positive selection, recombination, and allopatry shape intraspecific diversity of widespread and dominant cyanobacteria.</title>
        <authorList>
            <person name="Wei J."/>
            <person name="Shu W."/>
            <person name="Hu C."/>
        </authorList>
    </citation>
    <scope>NUCLEOTIDE SEQUENCE [LARGE SCALE GENOMIC DNA]</scope>
    <source>
        <strain evidence="3 4">GB2-A4</strain>
    </source>
</reference>
<evidence type="ECO:0000256" key="1">
    <source>
        <dbReference type="ARBA" id="ARBA00009846"/>
    </source>
</evidence>